<keyword evidence="9 17" id="KW-0418">Kinase</keyword>
<evidence type="ECO:0000256" key="6">
    <source>
        <dbReference type="ARBA" id="ARBA00022679"/>
    </source>
</evidence>
<dbReference type="InterPro" id="IPR036097">
    <property type="entry name" value="HisK_dim/P_sf"/>
</dbReference>
<evidence type="ECO:0000256" key="1">
    <source>
        <dbReference type="ARBA" id="ARBA00000085"/>
    </source>
</evidence>
<feature type="domain" description="Histidine kinase" evidence="15">
    <location>
        <begin position="230"/>
        <end position="440"/>
    </location>
</feature>
<evidence type="ECO:0000313" key="17">
    <source>
        <dbReference type="EMBL" id="GGN58720.1"/>
    </source>
</evidence>
<dbReference type="SMART" id="SM00388">
    <property type="entry name" value="HisKA"/>
    <property type="match status" value="1"/>
</dbReference>
<dbReference type="Gene3D" id="1.10.287.130">
    <property type="match status" value="1"/>
</dbReference>
<feature type="transmembrane region" description="Helical" evidence="14">
    <location>
        <begin position="143"/>
        <end position="166"/>
    </location>
</feature>
<dbReference type="InterPro" id="IPR004358">
    <property type="entry name" value="Sig_transdc_His_kin-like_C"/>
</dbReference>
<dbReference type="PROSITE" id="PS50109">
    <property type="entry name" value="HIS_KIN"/>
    <property type="match status" value="1"/>
</dbReference>
<keyword evidence="7 14" id="KW-0812">Transmembrane</keyword>
<accession>A0A917XZ65</accession>
<dbReference type="CDD" id="cd06225">
    <property type="entry name" value="HAMP"/>
    <property type="match status" value="1"/>
</dbReference>
<evidence type="ECO:0000256" key="2">
    <source>
        <dbReference type="ARBA" id="ARBA00004651"/>
    </source>
</evidence>
<keyword evidence="6" id="KW-0808">Transferase</keyword>
<dbReference type="Pfam" id="PF00512">
    <property type="entry name" value="HisKA"/>
    <property type="match status" value="1"/>
</dbReference>
<gene>
    <name evidence="17" type="primary">ykoH</name>
    <name evidence="17" type="ORF">GCM10007971_21120</name>
</gene>
<evidence type="ECO:0000256" key="8">
    <source>
        <dbReference type="ARBA" id="ARBA00022741"/>
    </source>
</evidence>
<feature type="domain" description="HAMP" evidence="16">
    <location>
        <begin position="168"/>
        <end position="222"/>
    </location>
</feature>
<dbReference type="FunFam" id="1.10.287.130:FF:000001">
    <property type="entry name" value="Two-component sensor histidine kinase"/>
    <property type="match status" value="1"/>
</dbReference>
<evidence type="ECO:0000259" key="16">
    <source>
        <dbReference type="PROSITE" id="PS50885"/>
    </source>
</evidence>
<dbReference type="GO" id="GO:0005886">
    <property type="term" value="C:plasma membrane"/>
    <property type="evidence" value="ECO:0007669"/>
    <property type="project" value="UniProtKB-SubCell"/>
</dbReference>
<dbReference type="AlphaFoldDB" id="A0A917XZ65"/>
<dbReference type="InterPro" id="IPR003661">
    <property type="entry name" value="HisK_dim/P_dom"/>
</dbReference>
<name>A0A917XZ65_9BACI</name>
<dbReference type="EMBL" id="BMOS01000013">
    <property type="protein sequence ID" value="GGN58720.1"/>
    <property type="molecule type" value="Genomic_DNA"/>
</dbReference>
<dbReference type="PRINTS" id="PR00344">
    <property type="entry name" value="BCTRLSENSOR"/>
</dbReference>
<dbReference type="InterPro" id="IPR003660">
    <property type="entry name" value="HAMP_dom"/>
</dbReference>
<keyword evidence="13 14" id="KW-0472">Membrane</keyword>
<dbReference type="SUPFAM" id="SSF47384">
    <property type="entry name" value="Homodimeric domain of signal transducing histidine kinase"/>
    <property type="match status" value="1"/>
</dbReference>
<proteinExistence type="predicted"/>
<sequence length="446" mass="50958">MFSSVLILSMLILVNTFIYFLFYKNATDGQLTELSLQTDVLIEHLSQTTSREEASEVINAFLPANGMVKVFSSDQRAIEFKRKGEAYRTLEGAFQTAETHEIERPERGVHVAVVTKPIIWHDGSVVTLQMSDNLVALTNTMRILFYVLIIVSLVILIPTVIGSNILSRFLLNPIEELTRTMKTNIKERKWEKIDHRDRSKDELYEMEVTFNEMIDQLKDNYERQEDFVSNASHELKTPIQIVKSYAQLLARRGKDNPELLDESIEVIDSEADRMKRLVEQLLSLAKNKENVVHERVELVQLIEHSITTFKQAYNREIEFHKNTETIHVLGNAGQLEQIIYILIENALKYSEDKITVSLFTYNGDVIYSVKDYGSGIAPEDQERIFERFYRVDKARSRGTGGSGLGLSIAREIAEDHQGKLTVDSTLGEGSTFTMVLPVMKEGPDEK</sequence>
<evidence type="ECO:0000256" key="7">
    <source>
        <dbReference type="ARBA" id="ARBA00022692"/>
    </source>
</evidence>
<evidence type="ECO:0000256" key="12">
    <source>
        <dbReference type="ARBA" id="ARBA00023012"/>
    </source>
</evidence>
<keyword evidence="10" id="KW-0067">ATP-binding</keyword>
<dbReference type="SUPFAM" id="SSF55874">
    <property type="entry name" value="ATPase domain of HSP90 chaperone/DNA topoisomerase II/histidine kinase"/>
    <property type="match status" value="1"/>
</dbReference>
<keyword evidence="8" id="KW-0547">Nucleotide-binding</keyword>
<dbReference type="CDD" id="cd00082">
    <property type="entry name" value="HisKA"/>
    <property type="match status" value="1"/>
</dbReference>
<dbReference type="Gene3D" id="3.30.565.10">
    <property type="entry name" value="Histidine kinase-like ATPase, C-terminal domain"/>
    <property type="match status" value="1"/>
</dbReference>
<keyword evidence="12" id="KW-0902">Two-component regulatory system</keyword>
<evidence type="ECO:0000256" key="11">
    <source>
        <dbReference type="ARBA" id="ARBA00022989"/>
    </source>
</evidence>
<evidence type="ECO:0000256" key="13">
    <source>
        <dbReference type="ARBA" id="ARBA00023136"/>
    </source>
</evidence>
<evidence type="ECO:0000256" key="9">
    <source>
        <dbReference type="ARBA" id="ARBA00022777"/>
    </source>
</evidence>
<dbReference type="EC" id="2.7.13.3" evidence="3"/>
<evidence type="ECO:0000259" key="15">
    <source>
        <dbReference type="PROSITE" id="PS50109"/>
    </source>
</evidence>
<evidence type="ECO:0000256" key="14">
    <source>
        <dbReference type="SAM" id="Phobius"/>
    </source>
</evidence>
<comment type="caution">
    <text evidence="17">The sequence shown here is derived from an EMBL/GenBank/DDBJ whole genome shotgun (WGS) entry which is preliminary data.</text>
</comment>
<reference evidence="17" key="2">
    <citation type="submission" date="2020-09" db="EMBL/GenBank/DDBJ databases">
        <authorList>
            <person name="Sun Q."/>
            <person name="Ohkuma M."/>
        </authorList>
    </citation>
    <scope>NUCLEOTIDE SEQUENCE</scope>
    <source>
        <strain evidence="17">JCM 17251</strain>
    </source>
</reference>
<protein>
    <recommendedName>
        <fullName evidence="3">histidine kinase</fullName>
        <ecNumber evidence="3">2.7.13.3</ecNumber>
    </recommendedName>
</protein>
<dbReference type="InterPro" id="IPR005467">
    <property type="entry name" value="His_kinase_dom"/>
</dbReference>
<organism evidence="17 18">
    <name type="scientific">Oceanobacillus indicireducens</name>
    <dbReference type="NCBI Taxonomy" id="1004261"/>
    <lineage>
        <taxon>Bacteria</taxon>
        <taxon>Bacillati</taxon>
        <taxon>Bacillota</taxon>
        <taxon>Bacilli</taxon>
        <taxon>Bacillales</taxon>
        <taxon>Bacillaceae</taxon>
        <taxon>Oceanobacillus</taxon>
    </lineage>
</organism>
<dbReference type="SMART" id="SM00387">
    <property type="entry name" value="HATPase_c"/>
    <property type="match status" value="1"/>
</dbReference>
<dbReference type="Gene3D" id="6.10.340.10">
    <property type="match status" value="1"/>
</dbReference>
<dbReference type="Proteomes" id="UP000624041">
    <property type="component" value="Unassembled WGS sequence"/>
</dbReference>
<evidence type="ECO:0000256" key="4">
    <source>
        <dbReference type="ARBA" id="ARBA00022475"/>
    </source>
</evidence>
<evidence type="ECO:0000256" key="5">
    <source>
        <dbReference type="ARBA" id="ARBA00022553"/>
    </source>
</evidence>
<feature type="transmembrane region" description="Helical" evidence="14">
    <location>
        <begin position="6"/>
        <end position="23"/>
    </location>
</feature>
<keyword evidence="4" id="KW-1003">Cell membrane</keyword>
<dbReference type="InterPro" id="IPR036890">
    <property type="entry name" value="HATPase_C_sf"/>
</dbReference>
<dbReference type="Pfam" id="PF02518">
    <property type="entry name" value="HATPase_c"/>
    <property type="match status" value="1"/>
</dbReference>
<keyword evidence="18" id="KW-1185">Reference proteome</keyword>
<comment type="catalytic activity">
    <reaction evidence="1">
        <text>ATP + protein L-histidine = ADP + protein N-phospho-L-histidine.</text>
        <dbReference type="EC" id="2.7.13.3"/>
    </reaction>
</comment>
<dbReference type="CDD" id="cd00075">
    <property type="entry name" value="HATPase"/>
    <property type="match status" value="1"/>
</dbReference>
<dbReference type="FunFam" id="3.30.565.10:FF:000006">
    <property type="entry name" value="Sensor histidine kinase WalK"/>
    <property type="match status" value="1"/>
</dbReference>
<dbReference type="PROSITE" id="PS50885">
    <property type="entry name" value="HAMP"/>
    <property type="match status" value="1"/>
</dbReference>
<dbReference type="GO" id="GO:0000155">
    <property type="term" value="F:phosphorelay sensor kinase activity"/>
    <property type="evidence" value="ECO:0007669"/>
    <property type="project" value="InterPro"/>
</dbReference>
<comment type="subcellular location">
    <subcellularLocation>
        <location evidence="2">Cell membrane</location>
        <topology evidence="2">Multi-pass membrane protein</topology>
    </subcellularLocation>
</comment>
<reference evidence="17" key="1">
    <citation type="journal article" date="2014" name="Int. J. Syst. Evol. Microbiol.">
        <title>Complete genome sequence of Corynebacterium casei LMG S-19264T (=DSM 44701T), isolated from a smear-ripened cheese.</title>
        <authorList>
            <consortium name="US DOE Joint Genome Institute (JGI-PGF)"/>
            <person name="Walter F."/>
            <person name="Albersmeier A."/>
            <person name="Kalinowski J."/>
            <person name="Ruckert C."/>
        </authorList>
    </citation>
    <scope>NUCLEOTIDE SEQUENCE</scope>
    <source>
        <strain evidence="17">JCM 17251</strain>
    </source>
</reference>
<dbReference type="InterPro" id="IPR003594">
    <property type="entry name" value="HATPase_dom"/>
</dbReference>
<evidence type="ECO:0000313" key="18">
    <source>
        <dbReference type="Proteomes" id="UP000624041"/>
    </source>
</evidence>
<dbReference type="PANTHER" id="PTHR45528:SF1">
    <property type="entry name" value="SENSOR HISTIDINE KINASE CPXA"/>
    <property type="match status" value="1"/>
</dbReference>
<evidence type="ECO:0000256" key="3">
    <source>
        <dbReference type="ARBA" id="ARBA00012438"/>
    </source>
</evidence>
<dbReference type="GO" id="GO:0005524">
    <property type="term" value="F:ATP binding"/>
    <property type="evidence" value="ECO:0007669"/>
    <property type="project" value="UniProtKB-KW"/>
</dbReference>
<evidence type="ECO:0000256" key="10">
    <source>
        <dbReference type="ARBA" id="ARBA00022840"/>
    </source>
</evidence>
<dbReference type="InterPro" id="IPR050398">
    <property type="entry name" value="HssS/ArlS-like"/>
</dbReference>
<keyword evidence="11 14" id="KW-1133">Transmembrane helix</keyword>
<dbReference type="PANTHER" id="PTHR45528">
    <property type="entry name" value="SENSOR HISTIDINE KINASE CPXA"/>
    <property type="match status" value="1"/>
</dbReference>
<keyword evidence="5" id="KW-0597">Phosphoprotein</keyword>